<gene>
    <name evidence="1" type="ORF">SAMN06273572_11138</name>
</gene>
<dbReference type="EMBL" id="OCTN01000011">
    <property type="protein sequence ID" value="SOH95459.1"/>
    <property type="molecule type" value="Genomic_DNA"/>
</dbReference>
<reference evidence="2" key="1">
    <citation type="submission" date="2017-09" db="EMBL/GenBank/DDBJ databases">
        <authorList>
            <person name="Varghese N."/>
            <person name="Submissions S."/>
        </authorList>
    </citation>
    <scope>NUCLEOTIDE SEQUENCE [LARGE SCALE GENOMIC DNA]</scope>
    <source>
        <strain evidence="2">C7</strain>
    </source>
</reference>
<evidence type="ECO:0000313" key="1">
    <source>
        <dbReference type="EMBL" id="SOH95459.1"/>
    </source>
</evidence>
<evidence type="ECO:0008006" key="3">
    <source>
        <dbReference type="Google" id="ProtNLM"/>
    </source>
</evidence>
<dbReference type="RefSeq" id="WP_097931981.1">
    <property type="nucleotide sequence ID" value="NZ_OCTN01000011.1"/>
</dbReference>
<protein>
    <recommendedName>
        <fullName evidence="3">Sulfotransferase family protein</fullName>
    </recommendedName>
</protein>
<evidence type="ECO:0000313" key="2">
    <source>
        <dbReference type="Proteomes" id="UP000220034"/>
    </source>
</evidence>
<dbReference type="InterPro" id="IPR027417">
    <property type="entry name" value="P-loop_NTPase"/>
</dbReference>
<proteinExistence type="predicted"/>
<keyword evidence="2" id="KW-1185">Reference proteome</keyword>
<dbReference type="OrthoDB" id="287064at2"/>
<sequence>MIVKNLYAELRSIIAGYDVPYRVMEGVASRIKGKRRDLMAFKDTDIVIDGFPRSANTYATAFFAIAQGKPVRIAHHLHESYQIRFAEKHRIPCVILVRDPLDAVISAMLRNPNLRAAVLLRSYIRLYAEVLRVHQNSVIAPFDLVVSDSNTMIARVNEVYGTDFQLLADEDHEKVVEEIKRRDRRAFGTTELDPRRIAAPSAEKFQAKFDLSTKIRTDHSALIEKATNLYDAVLALDAKRTAQ</sequence>
<dbReference type="AlphaFoldDB" id="A0A2C9CYC9"/>
<name>A0A2C9CYC9_9RHOB</name>
<accession>A0A2C9CYC9</accession>
<dbReference type="SUPFAM" id="SSF52540">
    <property type="entry name" value="P-loop containing nucleoside triphosphate hydrolases"/>
    <property type="match status" value="1"/>
</dbReference>
<organism evidence="1 2">
    <name type="scientific">Pontivivens marinum</name>
    <dbReference type="NCBI Taxonomy" id="1690039"/>
    <lineage>
        <taxon>Bacteria</taxon>
        <taxon>Pseudomonadati</taxon>
        <taxon>Pseudomonadota</taxon>
        <taxon>Alphaproteobacteria</taxon>
        <taxon>Rhodobacterales</taxon>
        <taxon>Paracoccaceae</taxon>
        <taxon>Pontivivens</taxon>
    </lineage>
</organism>
<dbReference type="Proteomes" id="UP000220034">
    <property type="component" value="Unassembled WGS sequence"/>
</dbReference>